<feature type="signal peptide" evidence="1">
    <location>
        <begin position="1"/>
        <end position="23"/>
    </location>
</feature>
<keyword evidence="3" id="KW-1185">Reference proteome</keyword>
<dbReference type="Proteomes" id="UP001204142">
    <property type="component" value="Unassembled WGS sequence"/>
</dbReference>
<organism evidence="2 3">
    <name type="scientific">Limnobacter humi</name>
    <dbReference type="NCBI Taxonomy" id="1778671"/>
    <lineage>
        <taxon>Bacteria</taxon>
        <taxon>Pseudomonadati</taxon>
        <taxon>Pseudomonadota</taxon>
        <taxon>Betaproteobacteria</taxon>
        <taxon>Burkholderiales</taxon>
        <taxon>Burkholderiaceae</taxon>
        <taxon>Limnobacter</taxon>
    </lineage>
</organism>
<proteinExistence type="predicted"/>
<evidence type="ECO:0000313" key="3">
    <source>
        <dbReference type="Proteomes" id="UP001204142"/>
    </source>
</evidence>
<dbReference type="SUPFAM" id="SSF53850">
    <property type="entry name" value="Periplasmic binding protein-like II"/>
    <property type="match status" value="1"/>
</dbReference>
<feature type="chain" id="PRO_5046586976" description="Phosphate ABC transporter substrate-binding protein" evidence="1">
    <location>
        <begin position="24"/>
        <end position="148"/>
    </location>
</feature>
<accession>A0ABT1WDN7</accession>
<keyword evidence="1" id="KW-0732">Signal</keyword>
<protein>
    <recommendedName>
        <fullName evidence="4">Phosphate ABC transporter substrate-binding protein</fullName>
    </recommendedName>
</protein>
<reference evidence="2 3" key="1">
    <citation type="submission" date="2022-07" db="EMBL/GenBank/DDBJ databases">
        <authorList>
            <person name="Xamxidin M."/>
            <person name="Wu M."/>
        </authorList>
    </citation>
    <scope>NUCLEOTIDE SEQUENCE [LARGE SCALE GENOMIC DNA]</scope>
    <source>
        <strain evidence="2 3">NBRC 111650</strain>
    </source>
</reference>
<evidence type="ECO:0000256" key="1">
    <source>
        <dbReference type="SAM" id="SignalP"/>
    </source>
</evidence>
<dbReference type="RefSeq" id="WP_256763331.1">
    <property type="nucleotide sequence ID" value="NZ_JANIGO010000001.1"/>
</dbReference>
<name>A0ABT1WDN7_9BURK</name>
<evidence type="ECO:0000313" key="2">
    <source>
        <dbReference type="EMBL" id="MCQ8895639.1"/>
    </source>
</evidence>
<evidence type="ECO:0008006" key="4">
    <source>
        <dbReference type="Google" id="ProtNLM"/>
    </source>
</evidence>
<comment type="caution">
    <text evidence="2">The sequence shown here is derived from an EMBL/GenBank/DDBJ whole genome shotgun (WGS) entry which is preliminary data.</text>
</comment>
<sequence>MRYLASVAMVVASLSAFPRVGHADVVVVGSTQLPISQISVTNLRDLYTGRTRQLGALPVTVIDRNDDSPDRGQFISKTLGFSPEEFHTVQRVVEYIGKPDNPPKVARTRLQMLEMVANSSNALGYVSKKEFAELSRQWRIKEIRITPE</sequence>
<dbReference type="Gene3D" id="3.40.190.10">
    <property type="entry name" value="Periplasmic binding protein-like II"/>
    <property type="match status" value="1"/>
</dbReference>
<gene>
    <name evidence="2" type="ORF">NQT62_04175</name>
</gene>
<dbReference type="EMBL" id="JANIGO010000001">
    <property type="protein sequence ID" value="MCQ8895639.1"/>
    <property type="molecule type" value="Genomic_DNA"/>
</dbReference>